<dbReference type="Pfam" id="PF01471">
    <property type="entry name" value="PG_binding_1"/>
    <property type="match status" value="1"/>
</dbReference>
<dbReference type="Gene3D" id="1.10.101.10">
    <property type="entry name" value="PGBD-like superfamily/PGBD"/>
    <property type="match status" value="1"/>
</dbReference>
<dbReference type="RefSeq" id="WP_116557664.1">
    <property type="nucleotide sequence ID" value="NZ_JBLWXM010000001.1"/>
</dbReference>
<evidence type="ECO:0000313" key="3">
    <source>
        <dbReference type="EMBL" id="PVH29776.1"/>
    </source>
</evidence>
<comment type="caution">
    <text evidence="3">The sequence shown here is derived from an EMBL/GenBank/DDBJ whole genome shotgun (WGS) entry which is preliminary data.</text>
</comment>
<name>A0A2T8HWG4_9RHOB</name>
<dbReference type="OrthoDB" id="7861420at2"/>
<sequence>MFRSLSALALVTLFAACQTGAPQPEVRRADTVAPALAHVPADACWATDRVPALTETQFVATGPDGARAPQDVVLRPAEERLFAVPCPAQMDAGFTETLQRALSARGLYTGAITGEMDAQTSDAVRRFQAPQGLNSAILSLEGAQQLGLVTLPRAAL</sequence>
<accession>A0A2T8HWG4</accession>
<keyword evidence="1" id="KW-0732">Signal</keyword>
<dbReference type="InterPro" id="IPR002477">
    <property type="entry name" value="Peptidoglycan-bd-like"/>
</dbReference>
<dbReference type="InterPro" id="IPR036366">
    <property type="entry name" value="PGBDSf"/>
</dbReference>
<dbReference type="AlphaFoldDB" id="A0A2T8HWG4"/>
<gene>
    <name evidence="3" type="ORF">DDE20_06625</name>
</gene>
<dbReference type="Proteomes" id="UP000245911">
    <property type="component" value="Unassembled WGS sequence"/>
</dbReference>
<organism evidence="3 4">
    <name type="scientific">Pararhodobacter oceanensis</name>
    <dbReference type="NCBI Taxonomy" id="2172121"/>
    <lineage>
        <taxon>Bacteria</taxon>
        <taxon>Pseudomonadati</taxon>
        <taxon>Pseudomonadota</taxon>
        <taxon>Alphaproteobacteria</taxon>
        <taxon>Rhodobacterales</taxon>
        <taxon>Paracoccaceae</taxon>
        <taxon>Pararhodobacter</taxon>
    </lineage>
</organism>
<feature type="chain" id="PRO_5015544764" evidence="1">
    <location>
        <begin position="22"/>
        <end position="156"/>
    </location>
</feature>
<dbReference type="PROSITE" id="PS51257">
    <property type="entry name" value="PROKAR_LIPOPROTEIN"/>
    <property type="match status" value="1"/>
</dbReference>
<reference evidence="3 4" key="1">
    <citation type="submission" date="2018-04" db="EMBL/GenBank/DDBJ databases">
        <title>Pararhodobacter oceanense sp. nov., isolated from marine intertidal sediment.</title>
        <authorList>
            <person name="Wang X.-L."/>
            <person name="Du Z.-J."/>
        </authorList>
    </citation>
    <scope>NUCLEOTIDE SEQUENCE [LARGE SCALE GENOMIC DNA]</scope>
    <source>
        <strain evidence="3 4">AM505</strain>
    </source>
</reference>
<feature type="domain" description="Peptidoglycan binding-like" evidence="2">
    <location>
        <begin position="96"/>
        <end position="134"/>
    </location>
</feature>
<keyword evidence="4" id="KW-1185">Reference proteome</keyword>
<proteinExistence type="predicted"/>
<dbReference type="EMBL" id="QDKM01000002">
    <property type="protein sequence ID" value="PVH29776.1"/>
    <property type="molecule type" value="Genomic_DNA"/>
</dbReference>
<evidence type="ECO:0000259" key="2">
    <source>
        <dbReference type="Pfam" id="PF01471"/>
    </source>
</evidence>
<feature type="signal peptide" evidence="1">
    <location>
        <begin position="1"/>
        <end position="21"/>
    </location>
</feature>
<protein>
    <submittedName>
        <fullName evidence="3">Peptidoglycan-binding protein</fullName>
    </submittedName>
</protein>
<dbReference type="SUPFAM" id="SSF47090">
    <property type="entry name" value="PGBD-like"/>
    <property type="match status" value="1"/>
</dbReference>
<evidence type="ECO:0000313" key="4">
    <source>
        <dbReference type="Proteomes" id="UP000245911"/>
    </source>
</evidence>
<dbReference type="InterPro" id="IPR036365">
    <property type="entry name" value="PGBD-like_sf"/>
</dbReference>
<evidence type="ECO:0000256" key="1">
    <source>
        <dbReference type="SAM" id="SignalP"/>
    </source>
</evidence>